<dbReference type="PROSITE" id="PS50011">
    <property type="entry name" value="PROTEIN_KINASE_DOM"/>
    <property type="match status" value="1"/>
</dbReference>
<evidence type="ECO:0000256" key="2">
    <source>
        <dbReference type="ARBA" id="ARBA00022679"/>
    </source>
</evidence>
<dbReference type="InterPro" id="IPR008271">
    <property type="entry name" value="Ser/Thr_kinase_AS"/>
</dbReference>
<dbReference type="PROSITE" id="PS00108">
    <property type="entry name" value="PROTEIN_KINASE_ST"/>
    <property type="match status" value="1"/>
</dbReference>
<evidence type="ECO:0000313" key="9">
    <source>
        <dbReference type="Proteomes" id="UP000007350"/>
    </source>
</evidence>
<accession>K2NIT6</accession>
<dbReference type="PANTHER" id="PTHR24055">
    <property type="entry name" value="MITOGEN-ACTIVATED PROTEIN KINASE"/>
    <property type="match status" value="1"/>
</dbReference>
<comment type="caution">
    <text evidence="8">The sequence shown here is derived from an EMBL/GenBank/DDBJ whole genome shotgun (WGS) entry which is preliminary data.</text>
</comment>
<name>K2NIT6_TRYCR</name>
<sequence>MSLVTTICRHPLASKRFMIVFRNDEGEELPEIFELRTRYEAIAPIAKGAYGFVCAATDIDLVENFHMCPPEEYNNPSLSKEERLDIYESHTTVAVKKLRQLFEQNKPRMWLCATREIQLMMAFKHENVMSALDFFIPLGDCERMTYESVEYLRRNFDSVYIVMKKMEYTLREVLESSVFTTTDTQDEGGDESNGKLTSSTGTEKHDDADNDGGGGGAVHDNGNKTKTCRNERIARCPQTHLVLHPLARDYRMFILYQLLRGVGYMHLCLVIHRDIKPDNIMLDRNYNTRVCDFGQGRDAAATEFDGVLQTFLDNCTQWYAAPETLTLANVSSPSGFVDQKTLHAADVWSIGCIAAEMLIGRPLFYCRHRGGVGQLNAIMSVLGRLPEEAAERILQHRDEDTQKLFETVMRREMQQHLHKSSTLRSLLQSPYGDVDEEEIRLIERLLCYDPSQRITIQEALQSKYFTNEGYEPVIDPDDTAKHVRAVEAKEVMDAARGRRFLWSLFLKHHPEVEELMRVLEIRRNSSSTDSTEVPSASMCLGRSGSTGMRDGCASGEPTADANLQNEGKNE</sequence>
<dbReference type="Gene3D" id="3.30.200.20">
    <property type="entry name" value="Phosphorylase Kinase, domain 1"/>
    <property type="match status" value="1"/>
</dbReference>
<keyword evidence="3" id="KW-0547">Nucleotide-binding</keyword>
<feature type="region of interest" description="Disordered" evidence="6">
    <location>
        <begin position="181"/>
        <end position="224"/>
    </location>
</feature>
<keyword evidence="4 8" id="KW-0418">Kinase</keyword>
<evidence type="ECO:0000256" key="6">
    <source>
        <dbReference type="SAM" id="MobiDB-lite"/>
    </source>
</evidence>
<gene>
    <name evidence="8" type="ORF">MOQ_002172</name>
</gene>
<keyword evidence="1" id="KW-0723">Serine/threonine-protein kinase</keyword>
<keyword evidence="2" id="KW-0808">Transferase</keyword>
<dbReference type="EMBL" id="AHKC01008652">
    <property type="protein sequence ID" value="EKF37634.1"/>
    <property type="molecule type" value="Genomic_DNA"/>
</dbReference>
<dbReference type="GO" id="GO:0005524">
    <property type="term" value="F:ATP binding"/>
    <property type="evidence" value="ECO:0007669"/>
    <property type="project" value="UniProtKB-KW"/>
</dbReference>
<feature type="compositionally biased region" description="Polar residues" evidence="6">
    <location>
        <begin position="524"/>
        <end position="534"/>
    </location>
</feature>
<evidence type="ECO:0000256" key="4">
    <source>
        <dbReference type="ARBA" id="ARBA00022777"/>
    </source>
</evidence>
<feature type="domain" description="Protein kinase" evidence="7">
    <location>
        <begin position="39"/>
        <end position="465"/>
    </location>
</feature>
<proteinExistence type="predicted"/>
<feature type="compositionally biased region" description="Polar residues" evidence="6">
    <location>
        <begin position="561"/>
        <end position="570"/>
    </location>
</feature>
<dbReference type="AlphaFoldDB" id="K2NIT6"/>
<dbReference type="InterPro" id="IPR000719">
    <property type="entry name" value="Prot_kinase_dom"/>
</dbReference>
<evidence type="ECO:0000256" key="5">
    <source>
        <dbReference type="ARBA" id="ARBA00022840"/>
    </source>
</evidence>
<organism evidence="8 9">
    <name type="scientific">Trypanosoma cruzi marinkellei</name>
    <dbReference type="NCBI Taxonomy" id="85056"/>
    <lineage>
        <taxon>Eukaryota</taxon>
        <taxon>Discoba</taxon>
        <taxon>Euglenozoa</taxon>
        <taxon>Kinetoplastea</taxon>
        <taxon>Metakinetoplastina</taxon>
        <taxon>Trypanosomatida</taxon>
        <taxon>Trypanosomatidae</taxon>
        <taxon>Trypanosoma</taxon>
        <taxon>Schizotrypanum</taxon>
    </lineage>
</organism>
<dbReference type="GO" id="GO:0004674">
    <property type="term" value="F:protein serine/threonine kinase activity"/>
    <property type="evidence" value="ECO:0007669"/>
    <property type="project" value="UniProtKB-KW"/>
</dbReference>
<evidence type="ECO:0000313" key="8">
    <source>
        <dbReference type="EMBL" id="EKF37634.1"/>
    </source>
</evidence>
<protein>
    <submittedName>
        <fullName evidence="8">Protein kinase, putative</fullName>
    </submittedName>
</protein>
<dbReference type="SUPFAM" id="SSF56112">
    <property type="entry name" value="Protein kinase-like (PK-like)"/>
    <property type="match status" value="1"/>
</dbReference>
<dbReference type="Pfam" id="PF00069">
    <property type="entry name" value="Pkinase"/>
    <property type="match status" value="1"/>
</dbReference>
<evidence type="ECO:0000256" key="1">
    <source>
        <dbReference type="ARBA" id="ARBA00022527"/>
    </source>
</evidence>
<dbReference type="InterPro" id="IPR011009">
    <property type="entry name" value="Kinase-like_dom_sf"/>
</dbReference>
<dbReference type="InterPro" id="IPR050117">
    <property type="entry name" value="MAPK"/>
</dbReference>
<dbReference type="SMART" id="SM00220">
    <property type="entry name" value="S_TKc"/>
    <property type="match status" value="1"/>
</dbReference>
<keyword evidence="9" id="KW-1185">Reference proteome</keyword>
<feature type="region of interest" description="Disordered" evidence="6">
    <location>
        <begin position="524"/>
        <end position="570"/>
    </location>
</feature>
<dbReference type="Gene3D" id="1.10.510.10">
    <property type="entry name" value="Transferase(Phosphotransferase) domain 1"/>
    <property type="match status" value="1"/>
</dbReference>
<reference evidence="8 9" key="1">
    <citation type="journal article" date="2012" name="BMC Genomics">
        <title>Comparative genomic analysis of human infective Trypanosoma cruzi lineages with the bat-restricted subspecies T. cruzi marinkellei.</title>
        <authorList>
            <person name="Franzen O."/>
            <person name="Talavera-Lopez C."/>
            <person name="Ochaya S."/>
            <person name="Butler C.E."/>
            <person name="Messenger L.A."/>
            <person name="Lewis M.D."/>
            <person name="Llewellyn M.S."/>
            <person name="Marinkelle C.J."/>
            <person name="Tyler K.M."/>
            <person name="Miles M.A."/>
            <person name="Andersson B."/>
        </authorList>
    </citation>
    <scope>NUCLEOTIDE SEQUENCE [LARGE SCALE GENOMIC DNA]</scope>
    <source>
        <strain evidence="8 9">B7</strain>
    </source>
</reference>
<evidence type="ECO:0000259" key="7">
    <source>
        <dbReference type="PROSITE" id="PS50011"/>
    </source>
</evidence>
<dbReference type="FunFam" id="1.10.510.10:FF:000624">
    <property type="entry name" value="Mitogen-activated protein kinase"/>
    <property type="match status" value="1"/>
</dbReference>
<keyword evidence="5" id="KW-0067">ATP-binding</keyword>
<dbReference type="Proteomes" id="UP000007350">
    <property type="component" value="Unassembled WGS sequence"/>
</dbReference>
<dbReference type="OrthoDB" id="276851at2759"/>
<evidence type="ECO:0000256" key="3">
    <source>
        <dbReference type="ARBA" id="ARBA00022741"/>
    </source>
</evidence>